<sequence>MLITAGVLVLLFVAWQLWWTDVVADRQQQQIVEALSEDFLNGSDGTVGSDAFPDLGQDRAFAIIRVPRFGKDYARPVIEGTARPVLALGVGHYDGTVAPGEVGNFSVAGHRITYGRPFHTIDTLRAGDRVIIETKPTVFVYEITGHEIVRPWQTEVIAPVPDEPGKAPTAALLTMTSCHPKYSATYRYVTHGTLVDSVPRADWRYADWSTVKG</sequence>
<reference evidence="2" key="1">
    <citation type="submission" date="2021-02" db="EMBL/GenBank/DDBJ databases">
        <title>Phycicoccus sp. MQZ13P-5T, whole genome shotgun sequence.</title>
        <authorList>
            <person name="Tuo L."/>
        </authorList>
    </citation>
    <scope>NUCLEOTIDE SEQUENCE</scope>
    <source>
        <strain evidence="2">MQZ13P-5</strain>
    </source>
</reference>
<protein>
    <submittedName>
        <fullName evidence="2">Class E sortase</fullName>
    </submittedName>
</protein>
<evidence type="ECO:0000313" key="2">
    <source>
        <dbReference type="EMBL" id="MBM6401227.1"/>
    </source>
</evidence>
<dbReference type="Gene3D" id="2.40.260.10">
    <property type="entry name" value="Sortase"/>
    <property type="match status" value="1"/>
</dbReference>
<dbReference type="InterPro" id="IPR042003">
    <property type="entry name" value="Sortase_E"/>
</dbReference>
<dbReference type="EMBL" id="JAFDVD010000013">
    <property type="protein sequence ID" value="MBM6401227.1"/>
    <property type="molecule type" value="Genomic_DNA"/>
</dbReference>
<accession>A0ABS2CMW7</accession>
<dbReference type="CDD" id="cd05830">
    <property type="entry name" value="Sortase_E"/>
    <property type="match status" value="1"/>
</dbReference>
<dbReference type="SUPFAM" id="SSF63817">
    <property type="entry name" value="Sortase"/>
    <property type="match status" value="1"/>
</dbReference>
<dbReference type="InterPro" id="IPR053465">
    <property type="entry name" value="Sortase_Class_E"/>
</dbReference>
<gene>
    <name evidence="2" type="ORF">JQN70_12575</name>
</gene>
<evidence type="ECO:0000313" key="3">
    <source>
        <dbReference type="Proteomes" id="UP001430172"/>
    </source>
</evidence>
<organism evidence="2 3">
    <name type="scientific">Phycicoccus sonneratiae</name>
    <dbReference type="NCBI Taxonomy" id="2807628"/>
    <lineage>
        <taxon>Bacteria</taxon>
        <taxon>Bacillati</taxon>
        <taxon>Actinomycetota</taxon>
        <taxon>Actinomycetes</taxon>
        <taxon>Micrococcales</taxon>
        <taxon>Intrasporangiaceae</taxon>
        <taxon>Phycicoccus</taxon>
    </lineage>
</organism>
<comment type="caution">
    <text evidence="2">The sequence shown here is derived from an EMBL/GenBank/DDBJ whole genome shotgun (WGS) entry which is preliminary data.</text>
</comment>
<keyword evidence="1" id="KW-0378">Hydrolase</keyword>
<dbReference type="Proteomes" id="UP001430172">
    <property type="component" value="Unassembled WGS sequence"/>
</dbReference>
<dbReference type="InterPro" id="IPR005754">
    <property type="entry name" value="Sortase"/>
</dbReference>
<dbReference type="Pfam" id="PF04203">
    <property type="entry name" value="Sortase"/>
    <property type="match status" value="1"/>
</dbReference>
<keyword evidence="3" id="KW-1185">Reference proteome</keyword>
<dbReference type="NCBIfam" id="NF033747">
    <property type="entry name" value="class_E_sortase"/>
    <property type="match status" value="1"/>
</dbReference>
<dbReference type="InterPro" id="IPR023365">
    <property type="entry name" value="Sortase_dom-sf"/>
</dbReference>
<dbReference type="NCBIfam" id="TIGR01076">
    <property type="entry name" value="sortase_fam"/>
    <property type="match status" value="1"/>
</dbReference>
<evidence type="ECO:0000256" key="1">
    <source>
        <dbReference type="ARBA" id="ARBA00022801"/>
    </source>
</evidence>
<name>A0ABS2CMW7_9MICO</name>
<proteinExistence type="predicted"/>